<keyword evidence="4" id="KW-1185">Reference proteome</keyword>
<comment type="caution">
    <text evidence="3">The sequence shown here is derived from an EMBL/GenBank/DDBJ whole genome shotgun (WGS) entry which is preliminary data.</text>
</comment>
<evidence type="ECO:0000256" key="1">
    <source>
        <dbReference type="SAM" id="MobiDB-lite"/>
    </source>
</evidence>
<name>A0A318EDP2_9GAMM</name>
<dbReference type="Pfam" id="PF08885">
    <property type="entry name" value="GSCFA"/>
    <property type="match status" value="1"/>
</dbReference>
<dbReference type="AlphaFoldDB" id="A0A318EDP2"/>
<feature type="domain" description="GSCFA" evidence="2">
    <location>
        <begin position="301"/>
        <end position="565"/>
    </location>
</feature>
<dbReference type="RefSeq" id="WP_211307262.1">
    <property type="nucleotide sequence ID" value="NZ_CAWNXA010000003.1"/>
</dbReference>
<evidence type="ECO:0000259" key="2">
    <source>
        <dbReference type="Pfam" id="PF08885"/>
    </source>
</evidence>
<feature type="region of interest" description="Disordered" evidence="1">
    <location>
        <begin position="242"/>
        <end position="261"/>
    </location>
</feature>
<dbReference type="InterPro" id="IPR014982">
    <property type="entry name" value="GSCFA"/>
</dbReference>
<protein>
    <submittedName>
        <fullName evidence="3">GSCFA family protein</fullName>
    </submittedName>
</protein>
<evidence type="ECO:0000313" key="4">
    <source>
        <dbReference type="Proteomes" id="UP000248330"/>
    </source>
</evidence>
<evidence type="ECO:0000313" key="3">
    <source>
        <dbReference type="EMBL" id="PXV69754.1"/>
    </source>
</evidence>
<sequence length="620" mass="68220">MLQQPDGRTTMLMVGHSHLAALVVGWQRIHSEHRDIRLKFLNLRADRFLKPPGAAGDLRPPSKASVAAVDIEKLRAELEGYTSHAARVLCLVNGNQHNIAAFSGDGSVTLKTRIAGLERNVAANYAEWLRVLQPLFGDRLLILLPPPPIESEQWIRENPGPLADVIARGTLMVAAERKALWEAQCRAVRAVAREFAVPIGEAPADVFSSTGFLAEDCRRAGDSTHANEIYGARVLQSALSADPARGKTAPAGRPHHPVDTRTHPYAGLPDYAFWSRAISRRATADVDPVVSPLFRVRKSDRVATAGSCFAQHISRRLEAAGFDFMVVEDERAPSGQRSYDFSARYGNIYTARQLLQLFDRAFGYFVPLETAWLRPDGRFCDPFRPRVDADGHAAIVDVQKAAEQHLRAVRRMFCELDVFVFTLGLTECFASRLDGAVYPLAPGVAGGEFDAERHEFLNFSSAEVTADLRRFLHKLALVNPGARVILTVSPVPLVATRSDRHVLVATTYSKAALRVAAEEISRAFANVMYFPSYEIITGPHAGGEYFGDDRRSVTAAGVDHVMRVFMSNVTDEPGRDARPIVSGHSTNYAEEHIVEAEAMADLACEEVLLDLQDSNTLPVR</sequence>
<dbReference type="EMBL" id="QICN01000003">
    <property type="protein sequence ID" value="PXV69754.1"/>
    <property type="molecule type" value="Genomic_DNA"/>
</dbReference>
<reference evidence="3 4" key="1">
    <citation type="submission" date="2018-04" db="EMBL/GenBank/DDBJ databases">
        <title>Genomic Encyclopedia of Type Strains, Phase IV (KMG-IV): sequencing the most valuable type-strain genomes for metagenomic binning, comparative biology and taxonomic classification.</title>
        <authorList>
            <person name="Goeker M."/>
        </authorList>
    </citation>
    <scope>NUCLEOTIDE SEQUENCE [LARGE SCALE GENOMIC DNA]</scope>
    <source>
        <strain evidence="3 4">DSM 104150</strain>
    </source>
</reference>
<dbReference type="Proteomes" id="UP000248330">
    <property type="component" value="Unassembled WGS sequence"/>
</dbReference>
<gene>
    <name evidence="3" type="ORF">C8D93_103330</name>
</gene>
<accession>A0A318EDP2</accession>
<proteinExistence type="predicted"/>
<organism evidence="3 4">
    <name type="scientific">Sinimarinibacterium flocculans</name>
    <dbReference type="NCBI Taxonomy" id="985250"/>
    <lineage>
        <taxon>Bacteria</taxon>
        <taxon>Pseudomonadati</taxon>
        <taxon>Pseudomonadota</taxon>
        <taxon>Gammaproteobacteria</taxon>
        <taxon>Nevskiales</taxon>
        <taxon>Nevskiaceae</taxon>
        <taxon>Sinimarinibacterium</taxon>
    </lineage>
</organism>